<dbReference type="STRING" id="1239962.C943_01393"/>
<accession>M7Y4E5</accession>
<evidence type="ECO:0000313" key="3">
    <source>
        <dbReference type="Proteomes" id="UP000010953"/>
    </source>
</evidence>
<dbReference type="EMBL" id="AMZY02000014">
    <property type="protein sequence ID" value="EMS32131.1"/>
    <property type="molecule type" value="Genomic_DNA"/>
</dbReference>
<organism evidence="2 3">
    <name type="scientific">Mariniradius saccharolyticus AK6</name>
    <dbReference type="NCBI Taxonomy" id="1239962"/>
    <lineage>
        <taxon>Bacteria</taxon>
        <taxon>Pseudomonadati</taxon>
        <taxon>Bacteroidota</taxon>
        <taxon>Cytophagia</taxon>
        <taxon>Cytophagales</taxon>
        <taxon>Cyclobacteriaceae</taxon>
        <taxon>Mariniradius</taxon>
    </lineage>
</organism>
<dbReference type="PANTHER" id="PTHR34504:SF2">
    <property type="entry name" value="UPF0150 PROTEIN SSL0259"/>
    <property type="match status" value="1"/>
</dbReference>
<dbReference type="InterPro" id="IPR031807">
    <property type="entry name" value="HicB-like"/>
</dbReference>
<evidence type="ECO:0000313" key="2">
    <source>
        <dbReference type="EMBL" id="EMS32131.1"/>
    </source>
</evidence>
<reference evidence="2" key="1">
    <citation type="submission" date="2013-01" db="EMBL/GenBank/DDBJ databases">
        <title>Genome assembly of Mariniradius saccharolyticus AK6.</title>
        <authorList>
            <person name="Vaidya B."/>
            <person name="Khatri I."/>
            <person name="Tanuku N.R.S."/>
            <person name="Subramanian S."/>
            <person name="Pinnaka A."/>
        </authorList>
    </citation>
    <scope>NUCLEOTIDE SEQUENCE [LARGE SCALE GENOMIC DNA]</scope>
    <source>
        <strain evidence="2">AK6</strain>
    </source>
</reference>
<dbReference type="eggNOG" id="COG1598">
    <property type="taxonomic scope" value="Bacteria"/>
</dbReference>
<dbReference type="InterPro" id="IPR035069">
    <property type="entry name" value="TTHA1013/TTHA0281-like"/>
</dbReference>
<dbReference type="Gene3D" id="3.30.160.250">
    <property type="match status" value="1"/>
</dbReference>
<dbReference type="OrthoDB" id="5419659at2"/>
<feature type="domain" description="HicB-like antitoxin of toxin-antitoxin system" evidence="1">
    <location>
        <begin position="8"/>
        <end position="67"/>
    </location>
</feature>
<dbReference type="Proteomes" id="UP000010953">
    <property type="component" value="Unassembled WGS sequence"/>
</dbReference>
<dbReference type="Pfam" id="PF15919">
    <property type="entry name" value="HicB_lk_antitox"/>
    <property type="match status" value="1"/>
</dbReference>
<name>M7Y4E5_9BACT</name>
<dbReference type="RefSeq" id="WP_008629255.1">
    <property type="nucleotide sequence ID" value="NZ_AMZY02000014.1"/>
</dbReference>
<dbReference type="AlphaFoldDB" id="M7Y4E5"/>
<dbReference type="InParanoid" id="M7Y4E5"/>
<keyword evidence="3" id="KW-1185">Reference proteome</keyword>
<dbReference type="InterPro" id="IPR051404">
    <property type="entry name" value="TA_system_antitoxin"/>
</dbReference>
<gene>
    <name evidence="2" type="ORF">C943_01393</name>
</gene>
<dbReference type="SUPFAM" id="SSF143100">
    <property type="entry name" value="TTHA1013/TTHA0281-like"/>
    <property type="match status" value="1"/>
</dbReference>
<sequence length="73" mass="8132">MKTNNPRYEIIIYWSKEDDAFIAEVPELAGCAADGSTYAEALANIEVIISEWIETAQALGREIPEPKGRLMFA</sequence>
<dbReference type="PANTHER" id="PTHR34504">
    <property type="entry name" value="ANTITOXIN HICB"/>
    <property type="match status" value="1"/>
</dbReference>
<proteinExistence type="predicted"/>
<comment type="caution">
    <text evidence="2">The sequence shown here is derived from an EMBL/GenBank/DDBJ whole genome shotgun (WGS) entry which is preliminary data.</text>
</comment>
<protein>
    <recommendedName>
        <fullName evidence="1">HicB-like antitoxin of toxin-antitoxin system domain-containing protein</fullName>
    </recommendedName>
</protein>
<evidence type="ECO:0000259" key="1">
    <source>
        <dbReference type="Pfam" id="PF15919"/>
    </source>
</evidence>